<evidence type="ECO:0000313" key="3">
    <source>
        <dbReference type="Proteomes" id="UP001303899"/>
    </source>
</evidence>
<protein>
    <recommendedName>
        <fullName evidence="4">DUF304 domain-containing protein</fullName>
    </recommendedName>
</protein>
<comment type="caution">
    <text evidence="2">The sequence shown here is derived from an EMBL/GenBank/DDBJ whole genome shotgun (WGS) entry which is preliminary data.</text>
</comment>
<reference evidence="2 3" key="1">
    <citation type="submission" date="2023-12" db="EMBL/GenBank/DDBJ databases">
        <title>Novel species of the genus Arcicella isolated from rivers.</title>
        <authorList>
            <person name="Lu H."/>
        </authorList>
    </citation>
    <scope>NUCLEOTIDE SEQUENCE [LARGE SCALE GENOMIC DNA]</scope>
    <source>
        <strain evidence="2 3">DC2W</strain>
    </source>
</reference>
<gene>
    <name evidence="2" type="ORF">VB776_03510</name>
</gene>
<keyword evidence="3" id="KW-1185">Reference proteome</keyword>
<evidence type="ECO:0008006" key="4">
    <source>
        <dbReference type="Google" id="ProtNLM"/>
    </source>
</evidence>
<dbReference type="RefSeq" id="WP_323326078.1">
    <property type="nucleotide sequence ID" value="NZ_JAYGIL010000003.1"/>
</dbReference>
<keyword evidence="1" id="KW-1133">Transmembrane helix</keyword>
<name>A0ABU5S0K9_9BACT</name>
<evidence type="ECO:0000313" key="2">
    <source>
        <dbReference type="EMBL" id="MEA5401970.1"/>
    </source>
</evidence>
<keyword evidence="1" id="KW-0472">Membrane</keyword>
<feature type="transmembrane region" description="Helical" evidence="1">
    <location>
        <begin position="20"/>
        <end position="53"/>
    </location>
</feature>
<dbReference type="EMBL" id="JAYGIL010000003">
    <property type="protein sequence ID" value="MEA5401970.1"/>
    <property type="molecule type" value="Genomic_DNA"/>
</dbReference>
<proteinExistence type="predicted"/>
<organism evidence="2 3">
    <name type="scientific">Arcicella gelida</name>
    <dbReference type="NCBI Taxonomy" id="2984195"/>
    <lineage>
        <taxon>Bacteria</taxon>
        <taxon>Pseudomonadati</taxon>
        <taxon>Bacteroidota</taxon>
        <taxon>Cytophagia</taxon>
        <taxon>Cytophagales</taxon>
        <taxon>Flectobacillaceae</taxon>
        <taxon>Arcicella</taxon>
    </lineage>
</organism>
<accession>A0ABU5S0K9</accession>
<dbReference type="Proteomes" id="UP001303899">
    <property type="component" value="Unassembled WGS sequence"/>
</dbReference>
<keyword evidence="1" id="KW-0812">Transmembrane</keyword>
<evidence type="ECO:0000256" key="1">
    <source>
        <dbReference type="SAM" id="Phobius"/>
    </source>
</evidence>
<sequence>METNFPITFKVNIIKDWELVVGLVFILLWFVSVFFIFHVPWFVVIPLLVILFWQLNLVFAEIKLTHEGIEYKSWMRGVVIKWKEVNTLGGIARIKRQYFEVISIQSLKADIKYKSQIGSLVYVGEVKKMLFISNKEQFNPNRFTWISDEFISFEYRPEILKIIQEKLEAIDKNV</sequence>